<evidence type="ECO:0000313" key="3">
    <source>
        <dbReference type="Proteomes" id="UP000253090"/>
    </source>
</evidence>
<dbReference type="AlphaFoldDB" id="A0A369BND4"/>
<comment type="caution">
    <text evidence="2">The sequence shown here is derived from an EMBL/GenBank/DDBJ whole genome shotgun (WGS) entry which is preliminary data.</text>
</comment>
<evidence type="ECO:0000259" key="1">
    <source>
        <dbReference type="Pfam" id="PF24032"/>
    </source>
</evidence>
<organism evidence="2 3">
    <name type="scientific">Fontibacillus phaseoli</name>
    <dbReference type="NCBI Taxonomy" id="1416533"/>
    <lineage>
        <taxon>Bacteria</taxon>
        <taxon>Bacillati</taxon>
        <taxon>Bacillota</taxon>
        <taxon>Bacilli</taxon>
        <taxon>Bacillales</taxon>
        <taxon>Paenibacillaceae</taxon>
        <taxon>Fontibacillus</taxon>
    </lineage>
</organism>
<keyword evidence="3" id="KW-1185">Reference proteome</keyword>
<feature type="domain" description="YqbQ/XkdQ" evidence="1">
    <location>
        <begin position="24"/>
        <end position="314"/>
    </location>
</feature>
<dbReference type="Proteomes" id="UP000253090">
    <property type="component" value="Unassembled WGS sequence"/>
</dbReference>
<name>A0A369BND4_9BACL</name>
<gene>
    <name evidence="2" type="ORF">DFP94_101175</name>
</gene>
<dbReference type="EMBL" id="QPJW01000001">
    <property type="protein sequence ID" value="RCX22595.1"/>
    <property type="molecule type" value="Genomic_DNA"/>
</dbReference>
<accession>A0A369BND4</accession>
<dbReference type="RefSeq" id="WP_114494566.1">
    <property type="nucleotide sequence ID" value="NZ_QPJW01000001.1"/>
</dbReference>
<sequence>MLEVLLDNKDGTVWDISELVSDASWKTSRIGKPGSFDFSLIADDNLKIENGDVVRSKWDGAPIFYGYVFTIGSSQEEQISVKCYDQIRYLSSSETYVLKNITAAAVIKRIADDFGLKWGHIADTKYKIESLIEDQKLIDTICKALDHTVVNTGIIYNFYDDFGALALRDAKEMRLDLVIGEESLMYGYSYEKSIDNDTYNRIKLVRENQETGGKDIYVSQDSDNIAKWGRLQLLQKIDANKNEAQIAQLLDTLSQLKNRETKKLKLDALGNPTVRAGSYIAVHIAALGIDQYFLVDECSHSFSGEEYTISMELKVI</sequence>
<dbReference type="InterPro" id="IPR056937">
    <property type="entry name" value="YqbQ/XkdQ"/>
</dbReference>
<evidence type="ECO:0000313" key="2">
    <source>
        <dbReference type="EMBL" id="RCX22595.1"/>
    </source>
</evidence>
<dbReference type="OrthoDB" id="1698671at2"/>
<protein>
    <recommendedName>
        <fullName evidence="1">YqbQ/XkdQ domain-containing protein</fullName>
    </recommendedName>
</protein>
<reference evidence="2 3" key="1">
    <citation type="submission" date="2018-07" db="EMBL/GenBank/DDBJ databases">
        <title>Genomic Encyclopedia of Type Strains, Phase III (KMG-III): the genomes of soil and plant-associated and newly described type strains.</title>
        <authorList>
            <person name="Whitman W."/>
        </authorList>
    </citation>
    <scope>NUCLEOTIDE SEQUENCE [LARGE SCALE GENOMIC DNA]</scope>
    <source>
        <strain evidence="2 3">CECT 8333</strain>
    </source>
</reference>
<dbReference type="SUPFAM" id="SSF69279">
    <property type="entry name" value="Phage tail proteins"/>
    <property type="match status" value="1"/>
</dbReference>
<proteinExistence type="predicted"/>
<dbReference type="Pfam" id="PF24032">
    <property type="entry name" value="YQBQ"/>
    <property type="match status" value="1"/>
</dbReference>